<dbReference type="InterPro" id="IPR000073">
    <property type="entry name" value="AB_hydrolase_1"/>
</dbReference>
<dbReference type="RefSeq" id="WP_073201230.1">
    <property type="nucleotide sequence ID" value="NZ_FRCZ01000002.1"/>
</dbReference>
<keyword evidence="3" id="KW-1185">Reference proteome</keyword>
<dbReference type="PRINTS" id="PR00111">
    <property type="entry name" value="ABHYDROLASE"/>
</dbReference>
<organism evidence="2 3">
    <name type="scientific">Gracilibacillus kekensis</name>
    <dbReference type="NCBI Taxonomy" id="1027249"/>
    <lineage>
        <taxon>Bacteria</taxon>
        <taxon>Bacillati</taxon>
        <taxon>Bacillota</taxon>
        <taxon>Bacilli</taxon>
        <taxon>Bacillales</taxon>
        <taxon>Bacillaceae</taxon>
        <taxon>Gracilibacillus</taxon>
    </lineage>
</organism>
<evidence type="ECO:0000259" key="1">
    <source>
        <dbReference type="Pfam" id="PF12146"/>
    </source>
</evidence>
<dbReference type="EMBL" id="FRCZ01000002">
    <property type="protein sequence ID" value="SHM98193.1"/>
    <property type="molecule type" value="Genomic_DNA"/>
</dbReference>
<dbReference type="PANTHER" id="PTHR11614">
    <property type="entry name" value="PHOSPHOLIPASE-RELATED"/>
    <property type="match status" value="1"/>
</dbReference>
<proteinExistence type="predicted"/>
<evidence type="ECO:0000313" key="2">
    <source>
        <dbReference type="EMBL" id="SHM98193.1"/>
    </source>
</evidence>
<protein>
    <submittedName>
        <fullName evidence="2">Lysophospholipase, alpha-beta hydrolase superfamily</fullName>
    </submittedName>
</protein>
<dbReference type="AlphaFoldDB" id="A0A1M7N439"/>
<evidence type="ECO:0000313" key="3">
    <source>
        <dbReference type="Proteomes" id="UP000184184"/>
    </source>
</evidence>
<reference evidence="2 3" key="1">
    <citation type="submission" date="2016-11" db="EMBL/GenBank/DDBJ databases">
        <authorList>
            <person name="Jaros S."/>
            <person name="Januszkiewicz K."/>
            <person name="Wedrychowicz H."/>
        </authorList>
    </citation>
    <scope>NUCLEOTIDE SEQUENCE [LARGE SCALE GENOMIC DNA]</scope>
    <source>
        <strain evidence="2 3">CGMCC 1.10681</strain>
    </source>
</reference>
<dbReference type="STRING" id="1027249.SAMN05216179_1508"/>
<dbReference type="GO" id="GO:0016787">
    <property type="term" value="F:hydrolase activity"/>
    <property type="evidence" value="ECO:0007669"/>
    <property type="project" value="UniProtKB-KW"/>
</dbReference>
<accession>A0A1M7N439</accession>
<dbReference type="InterPro" id="IPR022742">
    <property type="entry name" value="Hydrolase_4"/>
</dbReference>
<dbReference type="OrthoDB" id="9806902at2"/>
<sequence length="281" mass="32382">MYKTNHFDGFNNIRIFYRSWLPKRPKAIVLLVHGAGEHSERYRHIAEFFLKEDIAVVSPDLRGFGKSEGIRGHVNTFADYLHDLEILIQKIRKDNPCIPLFLFGHSLGGLIVIRYVQQFPDLTNGVILSSPALELRVQIPFLAKKLLGTVSVLTPGLSIQPTRWRKLAEKFPILEPYLPKEKTLQQDPLITAEYTARWLTELMKNGMQAIAEGALFRFPLLCVYDQKDPIVHPRSIQLFLDSVSIPEKGLVSFDEGYHHPWHARYQDKAIDKLMIWLKSQL</sequence>
<name>A0A1M7N439_9BACI</name>
<dbReference type="Gene3D" id="3.40.50.1820">
    <property type="entry name" value="alpha/beta hydrolase"/>
    <property type="match status" value="1"/>
</dbReference>
<dbReference type="SUPFAM" id="SSF53474">
    <property type="entry name" value="alpha/beta-Hydrolases"/>
    <property type="match status" value="1"/>
</dbReference>
<gene>
    <name evidence="2" type="ORF">SAMN05216179_1508</name>
</gene>
<dbReference type="InterPro" id="IPR051044">
    <property type="entry name" value="MAG_DAG_Lipase"/>
</dbReference>
<keyword evidence="2" id="KW-0378">Hydrolase</keyword>
<dbReference type="InterPro" id="IPR029058">
    <property type="entry name" value="AB_hydrolase_fold"/>
</dbReference>
<feature type="domain" description="Serine aminopeptidase S33" evidence="1">
    <location>
        <begin position="24"/>
        <end position="260"/>
    </location>
</feature>
<dbReference type="Proteomes" id="UP000184184">
    <property type="component" value="Unassembled WGS sequence"/>
</dbReference>
<dbReference type="Pfam" id="PF12146">
    <property type="entry name" value="Hydrolase_4"/>
    <property type="match status" value="1"/>
</dbReference>